<feature type="compositionally biased region" description="Acidic residues" evidence="1">
    <location>
        <begin position="147"/>
        <end position="157"/>
    </location>
</feature>
<feature type="transmembrane region" description="Helical" evidence="2">
    <location>
        <begin position="177"/>
        <end position="196"/>
    </location>
</feature>
<keyword evidence="2" id="KW-0812">Transmembrane</keyword>
<organism evidence="3 4">
    <name type="scientific">Lujinxingia sediminis</name>
    <dbReference type="NCBI Taxonomy" id="2480984"/>
    <lineage>
        <taxon>Bacteria</taxon>
        <taxon>Deltaproteobacteria</taxon>
        <taxon>Bradymonadales</taxon>
        <taxon>Lujinxingiaceae</taxon>
        <taxon>Lujinxingia</taxon>
    </lineage>
</organism>
<feature type="region of interest" description="Disordered" evidence="1">
    <location>
        <begin position="1"/>
        <end position="157"/>
    </location>
</feature>
<keyword evidence="2" id="KW-0472">Membrane</keyword>
<feature type="compositionally biased region" description="Acidic residues" evidence="1">
    <location>
        <begin position="69"/>
        <end position="104"/>
    </location>
</feature>
<evidence type="ECO:0000313" key="4">
    <source>
        <dbReference type="Proteomes" id="UP000282926"/>
    </source>
</evidence>
<reference evidence="3 4" key="1">
    <citation type="submission" date="2019-01" db="EMBL/GenBank/DDBJ databases">
        <title>Lujinxingia litoralis gen. nov., sp. nov. and Lujinxingia sediminis gen. nov., sp. nov., new members in the order Bradymonadales, isolated from coastal sediment.</title>
        <authorList>
            <person name="Li C.-M."/>
        </authorList>
    </citation>
    <scope>NUCLEOTIDE SEQUENCE [LARGE SCALE GENOMIC DNA]</scope>
    <source>
        <strain evidence="3 4">SEH01</strain>
    </source>
</reference>
<sequence length="510" mass="55668">MSDDTKSKDKKPKTSDDMMSGIGGIFDVPGGTKKKKKKKKAADTSPSPAADAIGAAIEEELAAASQGAEVDDDDDVVSAADESSEVEAADESSEFESAADESSEVEVAPAPKKAKKKAEPKAAEPKKTKKKAAPAGIEGVFTPSKSDDDDDIDLSSTYLDDDDLGDIPAPKNPMTKVLVGVVLVLVVGMLAMLHHFTGFGDDFMLLLQGNYQEEMLRRAQQAEEEHLAAQLAAMPRYGNLTITGNPVGATIKLNGQIQYGQVGGEDGPWRALELGPSTAIQNLSVRDTHHIEVTAPGHQPATITLTEGMWQDGGNGDYRFNYNANLVPIDAKYGQEFAQRMESDLDNDFYGEATINTIPSGAQILLNNTIALNKDGEELRTPVTFGTYYVKDEESGELKEMQLRVDTPPDRGDRLELAFPDNDELPNFLTSINRRTWECNWKDEAETRRLPDDASIQLQCDYTWKLEKDFNAINRYIADREAEFQRIQAQQEEALKKAQEAAAEAAGQQG</sequence>
<feature type="compositionally biased region" description="Basic and acidic residues" evidence="1">
    <location>
        <begin position="117"/>
        <end position="126"/>
    </location>
</feature>
<gene>
    <name evidence="3" type="ORF">EA187_13460</name>
</gene>
<evidence type="ECO:0008006" key="5">
    <source>
        <dbReference type="Google" id="ProtNLM"/>
    </source>
</evidence>
<evidence type="ECO:0000256" key="1">
    <source>
        <dbReference type="SAM" id="MobiDB-lite"/>
    </source>
</evidence>
<dbReference type="EMBL" id="SADD01000007">
    <property type="protein sequence ID" value="RVU43211.1"/>
    <property type="molecule type" value="Genomic_DNA"/>
</dbReference>
<keyword evidence="4" id="KW-1185">Reference proteome</keyword>
<dbReference type="RefSeq" id="WP_127780589.1">
    <property type="nucleotide sequence ID" value="NZ_SADD01000007.1"/>
</dbReference>
<name>A0ABY0CRJ6_9DELT</name>
<evidence type="ECO:0000313" key="3">
    <source>
        <dbReference type="EMBL" id="RVU43211.1"/>
    </source>
</evidence>
<accession>A0ABY0CRJ6</accession>
<dbReference type="Proteomes" id="UP000282926">
    <property type="component" value="Unassembled WGS sequence"/>
</dbReference>
<feature type="compositionally biased region" description="Low complexity" evidence="1">
    <location>
        <begin position="43"/>
        <end position="56"/>
    </location>
</feature>
<evidence type="ECO:0000256" key="2">
    <source>
        <dbReference type="SAM" id="Phobius"/>
    </source>
</evidence>
<proteinExistence type="predicted"/>
<keyword evidence="2" id="KW-1133">Transmembrane helix</keyword>
<feature type="compositionally biased region" description="Basic and acidic residues" evidence="1">
    <location>
        <begin position="1"/>
        <end position="16"/>
    </location>
</feature>
<protein>
    <recommendedName>
        <fullName evidence="5">PEGA domain-containing protein</fullName>
    </recommendedName>
</protein>
<comment type="caution">
    <text evidence="3">The sequence shown here is derived from an EMBL/GenBank/DDBJ whole genome shotgun (WGS) entry which is preliminary data.</text>
</comment>